<comment type="caution">
    <text evidence="3">The sequence shown here is derived from an EMBL/GenBank/DDBJ whole genome shotgun (WGS) entry which is preliminary data.</text>
</comment>
<evidence type="ECO:0000313" key="3">
    <source>
        <dbReference type="EMBL" id="KAJ0399213.1"/>
    </source>
</evidence>
<dbReference type="Pfam" id="PF13899">
    <property type="entry name" value="Thioredoxin_7"/>
    <property type="match status" value="1"/>
</dbReference>
<dbReference type="InterPro" id="IPR036249">
    <property type="entry name" value="Thioredoxin-like_sf"/>
</dbReference>
<evidence type="ECO:0000259" key="2">
    <source>
        <dbReference type="PROSITE" id="PS50033"/>
    </source>
</evidence>
<feature type="compositionally biased region" description="Basic and acidic residues" evidence="1">
    <location>
        <begin position="286"/>
        <end position="306"/>
    </location>
</feature>
<feature type="compositionally biased region" description="Acidic residues" evidence="1">
    <location>
        <begin position="307"/>
        <end position="325"/>
    </location>
</feature>
<proteinExistence type="predicted"/>
<dbReference type="Pfam" id="PF14555">
    <property type="entry name" value="UBA_4"/>
    <property type="match status" value="1"/>
</dbReference>
<dbReference type="CDD" id="cd01767">
    <property type="entry name" value="UBX"/>
    <property type="match status" value="1"/>
</dbReference>
<dbReference type="PANTHER" id="PTHR23322">
    <property type="entry name" value="FAS-ASSOCIATED PROTEIN"/>
    <property type="match status" value="1"/>
</dbReference>
<dbReference type="SMART" id="SM00166">
    <property type="entry name" value="UBX"/>
    <property type="match status" value="1"/>
</dbReference>
<dbReference type="PANTHER" id="PTHR23322:SF6">
    <property type="entry name" value="UBX DOMAIN-CONTAINING PROTEIN 7"/>
    <property type="match status" value="1"/>
</dbReference>
<sequence length="416" mass="46507">MAEHEESLASFMSITGAEPSTALQYLEVNLFMETGGRLDGSAAPPPAPAAAAAAAASTSAYEDPYADIRAPDPSKRQRLVGDVPDIPLRRLHEQYRDFAAESIAAINRATQEDAISPAFAGFEPPRAARDLGSLFQPPVEIMFKGSYSEARALAKNDSKWLLVNVLDEIVFASHMLNRDTWSDDTVQNVVASSFVFWQTYWASDHGRKFCALYQIDRELLPVIAIVDPKSGEIVHQWTGFMEPSDMTEKLSDFAFTHAMDESSEAATAIEPRNEDVVDMSDASEEEQLRRAIEESMRGASEEAQETKDEEDTEEEEKEEEEEEEVPVLPDEPADGSSDVTRVQIRTPDGSRLTRRFLKSDPIAFFWLFIKQQIPEARRRPFEVRTAFPPAQVAFSESETIAERKLENASLMVKWSS</sequence>
<dbReference type="InterPro" id="IPR029071">
    <property type="entry name" value="Ubiquitin-like_domsf"/>
</dbReference>
<dbReference type="Proteomes" id="UP001209570">
    <property type="component" value="Unassembled WGS sequence"/>
</dbReference>
<dbReference type="SMART" id="SM00726">
    <property type="entry name" value="UIM"/>
    <property type="match status" value="1"/>
</dbReference>
<protein>
    <recommendedName>
        <fullName evidence="2">UBX domain-containing protein</fullName>
    </recommendedName>
</protein>
<dbReference type="EMBL" id="JAKCXM010000190">
    <property type="protein sequence ID" value="KAJ0399213.1"/>
    <property type="molecule type" value="Genomic_DNA"/>
</dbReference>
<dbReference type="GO" id="GO:0005634">
    <property type="term" value="C:nucleus"/>
    <property type="evidence" value="ECO:0007669"/>
    <property type="project" value="TreeGrafter"/>
</dbReference>
<organism evidence="3 4">
    <name type="scientific">Pythium insidiosum</name>
    <name type="common">Pythiosis disease agent</name>
    <dbReference type="NCBI Taxonomy" id="114742"/>
    <lineage>
        <taxon>Eukaryota</taxon>
        <taxon>Sar</taxon>
        <taxon>Stramenopiles</taxon>
        <taxon>Oomycota</taxon>
        <taxon>Peronosporomycetes</taxon>
        <taxon>Pythiales</taxon>
        <taxon>Pythiaceae</taxon>
        <taxon>Pythium</taxon>
    </lineage>
</organism>
<reference evidence="3" key="1">
    <citation type="submission" date="2021-12" db="EMBL/GenBank/DDBJ databases">
        <title>Prjna785345.</title>
        <authorList>
            <person name="Rujirawat T."/>
            <person name="Krajaejun T."/>
        </authorList>
    </citation>
    <scope>NUCLEOTIDE SEQUENCE</scope>
    <source>
        <strain evidence="3">Pi057C3</strain>
    </source>
</reference>
<dbReference type="InterPro" id="IPR003903">
    <property type="entry name" value="UIM_dom"/>
</dbReference>
<dbReference type="CDD" id="cd02958">
    <property type="entry name" value="UAS"/>
    <property type="match status" value="1"/>
</dbReference>
<evidence type="ECO:0000313" key="4">
    <source>
        <dbReference type="Proteomes" id="UP001209570"/>
    </source>
</evidence>
<evidence type="ECO:0000256" key="1">
    <source>
        <dbReference type="SAM" id="MobiDB-lite"/>
    </source>
</evidence>
<gene>
    <name evidence="3" type="ORF">P43SY_001879</name>
</gene>
<feature type="compositionally biased region" description="Acidic residues" evidence="1">
    <location>
        <begin position="276"/>
        <end position="285"/>
    </location>
</feature>
<name>A0AAD5Q5K9_PYTIN</name>
<dbReference type="SUPFAM" id="SSF54236">
    <property type="entry name" value="Ubiquitin-like"/>
    <property type="match status" value="1"/>
</dbReference>
<dbReference type="PROSITE" id="PS50330">
    <property type="entry name" value="UIM"/>
    <property type="match status" value="1"/>
</dbReference>
<dbReference type="SMART" id="SM00594">
    <property type="entry name" value="UAS"/>
    <property type="match status" value="1"/>
</dbReference>
<dbReference type="GO" id="GO:0043130">
    <property type="term" value="F:ubiquitin binding"/>
    <property type="evidence" value="ECO:0007669"/>
    <property type="project" value="TreeGrafter"/>
</dbReference>
<accession>A0AAD5Q5K9</accession>
<dbReference type="InterPro" id="IPR050730">
    <property type="entry name" value="UBX_domain-protein"/>
</dbReference>
<feature type="domain" description="UBX" evidence="2">
    <location>
        <begin position="335"/>
        <end position="413"/>
    </location>
</feature>
<dbReference type="Gene3D" id="3.10.20.90">
    <property type="entry name" value="Phosphatidylinositol 3-kinase Catalytic Subunit, Chain A, domain 1"/>
    <property type="match status" value="1"/>
</dbReference>
<dbReference type="InterPro" id="IPR006577">
    <property type="entry name" value="UAS"/>
</dbReference>
<feature type="region of interest" description="Disordered" evidence="1">
    <location>
        <begin position="263"/>
        <end position="341"/>
    </location>
</feature>
<dbReference type="GO" id="GO:0043161">
    <property type="term" value="P:proteasome-mediated ubiquitin-dependent protein catabolic process"/>
    <property type="evidence" value="ECO:0007669"/>
    <property type="project" value="TreeGrafter"/>
</dbReference>
<dbReference type="InterPro" id="IPR001012">
    <property type="entry name" value="UBX_dom"/>
</dbReference>
<dbReference type="SUPFAM" id="SSF52833">
    <property type="entry name" value="Thioredoxin-like"/>
    <property type="match status" value="1"/>
</dbReference>
<dbReference type="Pfam" id="PF00789">
    <property type="entry name" value="UBX"/>
    <property type="match status" value="1"/>
</dbReference>
<keyword evidence="4" id="KW-1185">Reference proteome</keyword>
<dbReference type="Gene3D" id="3.40.30.10">
    <property type="entry name" value="Glutaredoxin"/>
    <property type="match status" value="1"/>
</dbReference>
<dbReference type="PROSITE" id="PS50033">
    <property type="entry name" value="UBX"/>
    <property type="match status" value="1"/>
</dbReference>
<dbReference type="AlphaFoldDB" id="A0AAD5Q5K9"/>